<dbReference type="GO" id="GO:0005739">
    <property type="term" value="C:mitochondrion"/>
    <property type="evidence" value="ECO:0007669"/>
    <property type="project" value="TreeGrafter"/>
</dbReference>
<dbReference type="SUPFAM" id="SSF52374">
    <property type="entry name" value="Nucleotidylyl transferase"/>
    <property type="match status" value="1"/>
</dbReference>
<keyword evidence="4 9" id="KW-0067">ATP-binding</keyword>
<keyword evidence="3 9" id="KW-0547">Nucleotide-binding</keyword>
<dbReference type="GO" id="GO:0005524">
    <property type="term" value="F:ATP binding"/>
    <property type="evidence" value="ECO:0007669"/>
    <property type="project" value="UniProtKB-KW"/>
</dbReference>
<evidence type="ECO:0000256" key="5">
    <source>
        <dbReference type="ARBA" id="ARBA00022917"/>
    </source>
</evidence>
<dbReference type="GO" id="GO:0006437">
    <property type="term" value="P:tyrosyl-tRNA aminoacylation"/>
    <property type="evidence" value="ECO:0007669"/>
    <property type="project" value="InterPro"/>
</dbReference>
<keyword evidence="6 9" id="KW-0030">Aminoacyl-tRNA synthetase</keyword>
<dbReference type="PANTHER" id="PTHR11766:SF0">
    <property type="entry name" value="TYROSINE--TRNA LIGASE, MITOCHONDRIAL"/>
    <property type="match status" value="1"/>
</dbReference>
<evidence type="ECO:0000256" key="7">
    <source>
        <dbReference type="ARBA" id="ARBA00033323"/>
    </source>
</evidence>
<dbReference type="AlphaFoldDB" id="A0A183D9N2"/>
<dbReference type="Gene3D" id="3.40.50.620">
    <property type="entry name" value="HUPs"/>
    <property type="match status" value="1"/>
</dbReference>
<dbReference type="Pfam" id="PF00579">
    <property type="entry name" value="tRNA-synt_1b"/>
    <property type="match status" value="1"/>
</dbReference>
<name>A0A183D9N2_9BILA</name>
<dbReference type="InterPro" id="IPR002307">
    <property type="entry name" value="Tyr-tRNA-ligase"/>
</dbReference>
<dbReference type="PANTHER" id="PTHR11766">
    <property type="entry name" value="TYROSYL-TRNA SYNTHETASE"/>
    <property type="match status" value="1"/>
</dbReference>
<dbReference type="EC" id="6.1.1.1" evidence="1 9"/>
<dbReference type="InterPro" id="IPR024088">
    <property type="entry name" value="Tyr-tRNA-ligase_bac-type"/>
</dbReference>
<dbReference type="InterPro" id="IPR002305">
    <property type="entry name" value="aa-tRNA-synth_Ic"/>
</dbReference>
<dbReference type="InterPro" id="IPR014729">
    <property type="entry name" value="Rossmann-like_a/b/a_fold"/>
</dbReference>
<dbReference type="NCBIfam" id="TIGR00234">
    <property type="entry name" value="tyrS"/>
    <property type="match status" value="1"/>
</dbReference>
<dbReference type="PRINTS" id="PR01040">
    <property type="entry name" value="TRNASYNTHTYR"/>
</dbReference>
<keyword evidence="2 9" id="KW-0436">Ligase</keyword>
<reference evidence="10" key="1">
    <citation type="submission" date="2016-06" db="UniProtKB">
        <authorList>
            <consortium name="WormBaseParasite"/>
        </authorList>
    </citation>
    <scope>IDENTIFICATION</scope>
</reference>
<dbReference type="GO" id="GO:0005829">
    <property type="term" value="C:cytosol"/>
    <property type="evidence" value="ECO:0007669"/>
    <property type="project" value="TreeGrafter"/>
</dbReference>
<evidence type="ECO:0000313" key="10">
    <source>
        <dbReference type="WBParaSite" id="GPUH_0000543001-mRNA-1"/>
    </source>
</evidence>
<proteinExistence type="inferred from homology"/>
<evidence type="ECO:0000256" key="9">
    <source>
        <dbReference type="RuleBase" id="RU361234"/>
    </source>
</evidence>
<protein>
    <recommendedName>
        <fullName evidence="1 9">Tyrosine--tRNA ligase</fullName>
        <ecNumber evidence="1 9">6.1.1.1</ecNumber>
    </recommendedName>
    <alternativeName>
        <fullName evidence="7 9">Tyrosyl-tRNA synthetase</fullName>
    </alternativeName>
</protein>
<evidence type="ECO:0000256" key="3">
    <source>
        <dbReference type="ARBA" id="ARBA00022741"/>
    </source>
</evidence>
<dbReference type="WBParaSite" id="GPUH_0000543001-mRNA-1">
    <property type="protein sequence ID" value="GPUH_0000543001-mRNA-1"/>
    <property type="gene ID" value="GPUH_0000543001"/>
</dbReference>
<dbReference type="GO" id="GO:0004831">
    <property type="term" value="F:tyrosine-tRNA ligase activity"/>
    <property type="evidence" value="ECO:0007669"/>
    <property type="project" value="UniProtKB-EC"/>
</dbReference>
<sequence>LASKVNSIKQFCADLADRGLIASLHPAYLSNSDFAAASALPDVVYAGFDPTAPSLHFGHLIVLANLFRATLHGCHAIALVGRATARVGDPSGHTSDRLVAPEEVVDENANEMKSVLENLCNNFTSDYAEARGRLLVVDNADWHLKMSSLQFLDICRNFRVGEMLRMGTVKARMRSGVGLSCAEFLYQIFQSYDWYRLSRDYNCYFQVRA</sequence>
<organism evidence="10">
    <name type="scientific">Gongylonema pulchrum</name>
    <dbReference type="NCBI Taxonomy" id="637853"/>
    <lineage>
        <taxon>Eukaryota</taxon>
        <taxon>Metazoa</taxon>
        <taxon>Ecdysozoa</taxon>
        <taxon>Nematoda</taxon>
        <taxon>Chromadorea</taxon>
        <taxon>Rhabditida</taxon>
        <taxon>Spirurina</taxon>
        <taxon>Spiruromorpha</taxon>
        <taxon>Spiruroidea</taxon>
        <taxon>Gongylonematidae</taxon>
        <taxon>Gongylonema</taxon>
    </lineage>
</organism>
<evidence type="ECO:0000256" key="1">
    <source>
        <dbReference type="ARBA" id="ARBA00013160"/>
    </source>
</evidence>
<comment type="catalytic activity">
    <reaction evidence="8 9">
        <text>tRNA(Tyr) + L-tyrosine + ATP = L-tyrosyl-tRNA(Tyr) + AMP + diphosphate + H(+)</text>
        <dbReference type="Rhea" id="RHEA:10220"/>
        <dbReference type="Rhea" id="RHEA-COMP:9706"/>
        <dbReference type="Rhea" id="RHEA-COMP:9707"/>
        <dbReference type="ChEBI" id="CHEBI:15378"/>
        <dbReference type="ChEBI" id="CHEBI:30616"/>
        <dbReference type="ChEBI" id="CHEBI:33019"/>
        <dbReference type="ChEBI" id="CHEBI:58315"/>
        <dbReference type="ChEBI" id="CHEBI:78442"/>
        <dbReference type="ChEBI" id="CHEBI:78536"/>
        <dbReference type="ChEBI" id="CHEBI:456215"/>
        <dbReference type="EC" id="6.1.1.1"/>
    </reaction>
</comment>
<evidence type="ECO:0000256" key="6">
    <source>
        <dbReference type="ARBA" id="ARBA00023146"/>
    </source>
</evidence>
<evidence type="ECO:0000256" key="2">
    <source>
        <dbReference type="ARBA" id="ARBA00022598"/>
    </source>
</evidence>
<keyword evidence="5 9" id="KW-0648">Protein biosynthesis</keyword>
<evidence type="ECO:0000256" key="8">
    <source>
        <dbReference type="ARBA" id="ARBA00048248"/>
    </source>
</evidence>
<evidence type="ECO:0000256" key="4">
    <source>
        <dbReference type="ARBA" id="ARBA00022840"/>
    </source>
</evidence>
<accession>A0A183D9N2</accession>
<comment type="similarity">
    <text evidence="9">Belongs to the class-I aminoacyl-tRNA synthetase family.</text>
</comment>